<gene>
    <name evidence="4" type="ORF">K431DRAFT_289393</name>
</gene>
<feature type="compositionally biased region" description="Basic residues" evidence="2">
    <location>
        <begin position="565"/>
        <end position="574"/>
    </location>
</feature>
<sequence>MATFSPAPVTGQKRGPGRPLKDATLSKKPKLSTSDSTPKSTSANLQSIEPVLGETDVPRLTSKVTETKPLPTLPRPQAPALSDDEYQSYAASAVLAASFERSRQNWMVAGIFDRVYSRPSKNMPRPNKIDSKNYKPTGQCRIRIEPHMFEVETWVEKQKVQSIPVTTQVPHQGQSGISQAYQPGPSRALQPAFSSTPTAPVASSGVQHGASSSTAVQQPPQRSTAQSAKPLQPASSQDPKPSPDPVISMLATRASSDPQLKTLMKQVATGNATPEQLALFQQNIDELQKAVEEQRKKREEEERQRADLERQQRFQREQAQYYQRPPPTQTKWIPERPAVIFQFIRPPYNEDRYQFPRYSILEVISSQHCLASFIITRKGSEAADPSGLDPDTEYWQPMTLLIECAFQREQPMHNIQKWVKPPDEVKKHMQEIISRCTRAPDTHLALRLPFKSTAVTESEGASKEATPIVDERVKLGKLGSSGTKSVKGVSAVQKRKPAANDSKTMNDEKTGSETAGHEGANQASLTTSAANEVPKGATDVATSGATDEQASTANAVAASAESNARPKRSSRKSVRISDARE</sequence>
<name>A0A9P4Q1Q3_9PEZI</name>
<dbReference type="InterPro" id="IPR037651">
    <property type="entry name" value="Swc3"/>
</dbReference>
<dbReference type="EMBL" id="MU003875">
    <property type="protein sequence ID" value="KAF2716437.1"/>
    <property type="molecule type" value="Genomic_DNA"/>
</dbReference>
<evidence type="ECO:0000313" key="5">
    <source>
        <dbReference type="Proteomes" id="UP000799441"/>
    </source>
</evidence>
<dbReference type="PANTHER" id="PTHR28108">
    <property type="entry name" value="SWR1-COMPLEX PROTEIN 3"/>
    <property type="match status" value="1"/>
</dbReference>
<protein>
    <recommendedName>
        <fullName evidence="3">SWR1-complex protein 3 domain-containing protein</fullName>
    </recommendedName>
</protein>
<evidence type="ECO:0000313" key="4">
    <source>
        <dbReference type="EMBL" id="KAF2716437.1"/>
    </source>
</evidence>
<feature type="region of interest" description="Disordered" evidence="2">
    <location>
        <begin position="165"/>
        <end position="248"/>
    </location>
</feature>
<evidence type="ECO:0000256" key="2">
    <source>
        <dbReference type="SAM" id="MobiDB-lite"/>
    </source>
</evidence>
<keyword evidence="5" id="KW-1185">Reference proteome</keyword>
<dbReference type="Pfam" id="PF24707">
    <property type="entry name" value="Swc3"/>
    <property type="match status" value="1"/>
</dbReference>
<feature type="region of interest" description="Disordered" evidence="2">
    <location>
        <begin position="1"/>
        <end position="81"/>
    </location>
</feature>
<feature type="compositionally biased region" description="Low complexity" evidence="2">
    <location>
        <begin position="478"/>
        <end position="492"/>
    </location>
</feature>
<feature type="region of interest" description="Disordered" evidence="2">
    <location>
        <begin position="478"/>
        <end position="581"/>
    </location>
</feature>
<evidence type="ECO:0000259" key="3">
    <source>
        <dbReference type="Pfam" id="PF24707"/>
    </source>
</evidence>
<feature type="compositionally biased region" description="Polar residues" evidence="2">
    <location>
        <begin position="540"/>
        <end position="549"/>
    </location>
</feature>
<evidence type="ECO:0000256" key="1">
    <source>
        <dbReference type="SAM" id="Coils"/>
    </source>
</evidence>
<feature type="domain" description="SWR1-complex protein 3" evidence="3">
    <location>
        <begin position="83"/>
        <end position="158"/>
    </location>
</feature>
<feature type="compositionally biased region" description="Polar residues" evidence="2">
    <location>
        <begin position="31"/>
        <end position="47"/>
    </location>
</feature>
<organism evidence="4 5">
    <name type="scientific">Polychaeton citri CBS 116435</name>
    <dbReference type="NCBI Taxonomy" id="1314669"/>
    <lineage>
        <taxon>Eukaryota</taxon>
        <taxon>Fungi</taxon>
        <taxon>Dikarya</taxon>
        <taxon>Ascomycota</taxon>
        <taxon>Pezizomycotina</taxon>
        <taxon>Dothideomycetes</taxon>
        <taxon>Dothideomycetidae</taxon>
        <taxon>Capnodiales</taxon>
        <taxon>Capnodiaceae</taxon>
        <taxon>Polychaeton</taxon>
    </lineage>
</organism>
<reference evidence="4" key="1">
    <citation type="journal article" date="2020" name="Stud. Mycol.">
        <title>101 Dothideomycetes genomes: a test case for predicting lifestyles and emergence of pathogens.</title>
        <authorList>
            <person name="Haridas S."/>
            <person name="Albert R."/>
            <person name="Binder M."/>
            <person name="Bloem J."/>
            <person name="Labutti K."/>
            <person name="Salamov A."/>
            <person name="Andreopoulos B."/>
            <person name="Baker S."/>
            <person name="Barry K."/>
            <person name="Bills G."/>
            <person name="Bluhm B."/>
            <person name="Cannon C."/>
            <person name="Castanera R."/>
            <person name="Culley D."/>
            <person name="Daum C."/>
            <person name="Ezra D."/>
            <person name="Gonzalez J."/>
            <person name="Henrissat B."/>
            <person name="Kuo A."/>
            <person name="Liang C."/>
            <person name="Lipzen A."/>
            <person name="Lutzoni F."/>
            <person name="Magnuson J."/>
            <person name="Mondo S."/>
            <person name="Nolan M."/>
            <person name="Ohm R."/>
            <person name="Pangilinan J."/>
            <person name="Park H.-J."/>
            <person name="Ramirez L."/>
            <person name="Alfaro M."/>
            <person name="Sun H."/>
            <person name="Tritt A."/>
            <person name="Yoshinaga Y."/>
            <person name="Zwiers L.-H."/>
            <person name="Turgeon B."/>
            <person name="Goodwin S."/>
            <person name="Spatafora J."/>
            <person name="Crous P."/>
            <person name="Grigoriev I."/>
        </authorList>
    </citation>
    <scope>NUCLEOTIDE SEQUENCE</scope>
    <source>
        <strain evidence="4">CBS 116435</strain>
    </source>
</reference>
<comment type="caution">
    <text evidence="4">The sequence shown here is derived from an EMBL/GenBank/DDBJ whole genome shotgun (WGS) entry which is preliminary data.</text>
</comment>
<feature type="coiled-coil region" evidence="1">
    <location>
        <begin position="277"/>
        <end position="318"/>
    </location>
</feature>
<dbReference type="AlphaFoldDB" id="A0A9P4Q1Q3"/>
<keyword evidence="1" id="KW-0175">Coiled coil</keyword>
<dbReference type="GO" id="GO:0140849">
    <property type="term" value="F:ATP-dependent H2AZ histone chaperone activity"/>
    <property type="evidence" value="ECO:0007669"/>
    <property type="project" value="InterPro"/>
</dbReference>
<dbReference type="Proteomes" id="UP000799441">
    <property type="component" value="Unassembled WGS sequence"/>
</dbReference>
<proteinExistence type="predicted"/>
<dbReference type="OrthoDB" id="5338195at2759"/>
<feature type="compositionally biased region" description="Low complexity" evidence="2">
    <location>
        <begin position="550"/>
        <end position="563"/>
    </location>
</feature>
<feature type="compositionally biased region" description="Polar residues" evidence="2">
    <location>
        <begin position="165"/>
        <end position="181"/>
    </location>
</feature>
<dbReference type="GO" id="GO:0000812">
    <property type="term" value="C:Swr1 complex"/>
    <property type="evidence" value="ECO:0007669"/>
    <property type="project" value="InterPro"/>
</dbReference>
<accession>A0A9P4Q1Q3</accession>
<feature type="compositionally biased region" description="Polar residues" evidence="2">
    <location>
        <begin position="521"/>
        <end position="530"/>
    </location>
</feature>
<feature type="compositionally biased region" description="Polar residues" evidence="2">
    <location>
        <begin position="204"/>
        <end position="239"/>
    </location>
</feature>
<dbReference type="PANTHER" id="PTHR28108:SF1">
    <property type="entry name" value="SWR1-COMPLEX PROTEIN 3"/>
    <property type="match status" value="1"/>
</dbReference>
<dbReference type="InterPro" id="IPR057558">
    <property type="entry name" value="Swc3_dom"/>
</dbReference>